<dbReference type="Proteomes" id="UP000789706">
    <property type="component" value="Unassembled WGS sequence"/>
</dbReference>
<evidence type="ECO:0000256" key="1">
    <source>
        <dbReference type="ARBA" id="ARBA00022722"/>
    </source>
</evidence>
<evidence type="ECO:0000256" key="3">
    <source>
        <dbReference type="SAM" id="MobiDB-lite"/>
    </source>
</evidence>
<dbReference type="GO" id="GO:0003677">
    <property type="term" value="F:DNA binding"/>
    <property type="evidence" value="ECO:0007669"/>
    <property type="project" value="TreeGrafter"/>
</dbReference>
<comment type="caution">
    <text evidence="4">The sequence shown here is derived from an EMBL/GenBank/DDBJ whole genome shotgun (WGS) entry which is preliminary data.</text>
</comment>
<dbReference type="InterPro" id="IPR036691">
    <property type="entry name" value="Endo/exonu/phosph_ase_sf"/>
</dbReference>
<organism evidence="4 5">
    <name type="scientific">Diversispora eburnea</name>
    <dbReference type="NCBI Taxonomy" id="1213867"/>
    <lineage>
        <taxon>Eukaryota</taxon>
        <taxon>Fungi</taxon>
        <taxon>Fungi incertae sedis</taxon>
        <taxon>Mucoromycota</taxon>
        <taxon>Glomeromycotina</taxon>
        <taxon>Glomeromycetes</taxon>
        <taxon>Diversisporales</taxon>
        <taxon>Diversisporaceae</taxon>
        <taxon>Diversispora</taxon>
    </lineage>
</organism>
<feature type="compositionally biased region" description="Polar residues" evidence="3">
    <location>
        <begin position="124"/>
        <end position="135"/>
    </location>
</feature>
<sequence>MSRRRSPGRKRGDDEYIPSNSESEDSDSPTENTSRPLRGRPKKKDSDTLSQNSRHSNSQNRRHSNSRNSRNSKSPSNKSIGSTDGISSQNNSSTSIHSSGSSQSNRHHKKVGNKAAKRKKSRRQNVFVNKENNVRNPTHKIVKMPKKNVVVDTGKLVPPPPMNKKSKKKKDAEIITEEDKLLASLPLPSASIPHVFNRNLSMIGSINIQSFGTKKSSNNVIMRIIADILRRYDIVLCQEIHEPKGKEEIIKKLVDLVSTPSNPYSYVVSHPIGRNSYQERYLFLYKQQEWKVLDDYVVEDDVKMGDRFIREPYVVRFQHLRKPNVRVTLVGCHTQPEKAFEEIKVLVDDVYSNVKKRIQRDTIQEKRQLDQDRAISKKKEGGILNYLKHYLCCCFGSYSPVSTRDFTEEEEGGGLKSSEPIIMMGDFNAAGSYVNKKQREELDTILKKNNLMWGIKHSTDTTVADGSKAAYDRFVFETNNERRWIGNTRVWRFDESWENNENVDKNVDKDFIKKVAKRVTDHYPIEFEFKLQ</sequence>
<proteinExistence type="predicted"/>
<evidence type="ECO:0000256" key="2">
    <source>
        <dbReference type="ARBA" id="ARBA00022801"/>
    </source>
</evidence>
<accession>A0A9N8YNY0</accession>
<reference evidence="4" key="1">
    <citation type="submission" date="2021-06" db="EMBL/GenBank/DDBJ databases">
        <authorList>
            <person name="Kallberg Y."/>
            <person name="Tangrot J."/>
            <person name="Rosling A."/>
        </authorList>
    </citation>
    <scope>NUCLEOTIDE SEQUENCE</scope>
    <source>
        <strain evidence="4">AZ414A</strain>
    </source>
</reference>
<keyword evidence="2" id="KW-0378">Hydrolase</keyword>
<dbReference type="GO" id="GO:0004530">
    <property type="term" value="F:deoxyribonuclease I activity"/>
    <property type="evidence" value="ECO:0007669"/>
    <property type="project" value="TreeGrafter"/>
</dbReference>
<feature type="compositionally biased region" description="Basic residues" evidence="3">
    <location>
        <begin position="105"/>
        <end position="123"/>
    </location>
</feature>
<feature type="compositionally biased region" description="Low complexity" evidence="3">
    <location>
        <begin position="50"/>
        <end position="59"/>
    </location>
</feature>
<dbReference type="InterPro" id="IPR016202">
    <property type="entry name" value="DNase_I"/>
</dbReference>
<dbReference type="PANTHER" id="PTHR11371">
    <property type="entry name" value="DEOXYRIBONUCLEASE"/>
    <property type="match status" value="1"/>
</dbReference>
<dbReference type="PANTHER" id="PTHR11371:SF31">
    <property type="entry name" value="EXTRACELLULAR NUCLEASE"/>
    <property type="match status" value="1"/>
</dbReference>
<dbReference type="OrthoDB" id="10061407at2759"/>
<evidence type="ECO:0000313" key="4">
    <source>
        <dbReference type="EMBL" id="CAG8446591.1"/>
    </source>
</evidence>
<protein>
    <submittedName>
        <fullName evidence="4">1717_t:CDS:1</fullName>
    </submittedName>
</protein>
<dbReference type="Gene3D" id="3.60.10.10">
    <property type="entry name" value="Endonuclease/exonuclease/phosphatase"/>
    <property type="match status" value="1"/>
</dbReference>
<dbReference type="EMBL" id="CAJVPK010000090">
    <property type="protein sequence ID" value="CAG8446591.1"/>
    <property type="molecule type" value="Genomic_DNA"/>
</dbReference>
<evidence type="ECO:0000313" key="5">
    <source>
        <dbReference type="Proteomes" id="UP000789706"/>
    </source>
</evidence>
<feature type="region of interest" description="Disordered" evidence="3">
    <location>
        <begin position="1"/>
        <end position="135"/>
    </location>
</feature>
<gene>
    <name evidence="4" type="ORF">DEBURN_LOCUS1835</name>
</gene>
<dbReference type="AlphaFoldDB" id="A0A9N8YNY0"/>
<feature type="region of interest" description="Disordered" evidence="3">
    <location>
        <begin position="152"/>
        <end position="172"/>
    </location>
</feature>
<dbReference type="GO" id="GO:0005634">
    <property type="term" value="C:nucleus"/>
    <property type="evidence" value="ECO:0007669"/>
    <property type="project" value="TreeGrafter"/>
</dbReference>
<dbReference type="PRINTS" id="PR00130">
    <property type="entry name" value="DNASEI"/>
</dbReference>
<dbReference type="SMART" id="SM00476">
    <property type="entry name" value="DNaseIc"/>
    <property type="match status" value="1"/>
</dbReference>
<feature type="compositionally biased region" description="Low complexity" evidence="3">
    <location>
        <begin position="66"/>
        <end position="104"/>
    </location>
</feature>
<dbReference type="SUPFAM" id="SSF56219">
    <property type="entry name" value="DNase I-like"/>
    <property type="match status" value="1"/>
</dbReference>
<dbReference type="GO" id="GO:0006308">
    <property type="term" value="P:DNA catabolic process"/>
    <property type="evidence" value="ECO:0007669"/>
    <property type="project" value="InterPro"/>
</dbReference>
<keyword evidence="5" id="KW-1185">Reference proteome</keyword>
<name>A0A9N8YNY0_9GLOM</name>
<keyword evidence="1" id="KW-0540">Nuclease</keyword>